<dbReference type="UniPathway" id="UPA00610">
    <property type="reaction ID" value="UER00666"/>
</dbReference>
<dbReference type="InterPro" id="IPR029054">
    <property type="entry name" value="dUTPase-like"/>
</dbReference>
<keyword evidence="5" id="KW-0479">Metal-binding</keyword>
<organism evidence="7 8">
    <name type="scientific">Zingiber officinale</name>
    <name type="common">Ginger</name>
    <name type="synonym">Amomum zingiber</name>
    <dbReference type="NCBI Taxonomy" id="94328"/>
    <lineage>
        <taxon>Eukaryota</taxon>
        <taxon>Viridiplantae</taxon>
        <taxon>Streptophyta</taxon>
        <taxon>Embryophyta</taxon>
        <taxon>Tracheophyta</taxon>
        <taxon>Spermatophyta</taxon>
        <taxon>Magnoliopsida</taxon>
        <taxon>Liliopsida</taxon>
        <taxon>Zingiberales</taxon>
        <taxon>Zingiberaceae</taxon>
        <taxon>Zingiber</taxon>
    </lineage>
</organism>
<comment type="caution">
    <text evidence="7">The sequence shown here is derived from an EMBL/GenBank/DDBJ whole genome shotgun (WGS) entry which is preliminary data.</text>
</comment>
<dbReference type="InterPro" id="IPR008181">
    <property type="entry name" value="dUTPase"/>
</dbReference>
<proteinExistence type="inferred from homology"/>
<dbReference type="Proteomes" id="UP000734854">
    <property type="component" value="Unassembled WGS sequence"/>
</dbReference>
<evidence type="ECO:0000256" key="2">
    <source>
        <dbReference type="ARBA" id="ARBA00006581"/>
    </source>
</evidence>
<accession>A0A8J5F5T6</accession>
<evidence type="ECO:0000259" key="6">
    <source>
        <dbReference type="Pfam" id="PF00692"/>
    </source>
</evidence>
<comment type="similarity">
    <text evidence="2 5">Belongs to the dUTPase family.</text>
</comment>
<sequence>MEVDLTHGSQMIYVIPEITMTIGDFYQNIQISVLTRGYEAWQNSEANLLITIGLVGRLSDTPNVGFAYEIQVLPKRQTEGSAGLDIEASHAAVIKPYGRYLIHTRLRIEIPYGYYGRLASRSGLAWKYGVEVGAGVIDFDY</sequence>
<keyword evidence="4 5" id="KW-0546">Nucleotide metabolism</keyword>
<gene>
    <name evidence="7" type="ORF">ZIOFF_063094</name>
</gene>
<keyword evidence="8" id="KW-1185">Reference proteome</keyword>
<evidence type="ECO:0000256" key="5">
    <source>
        <dbReference type="RuleBase" id="RU367024"/>
    </source>
</evidence>
<comment type="function">
    <text evidence="5">Involved in nucleotide metabolism via production of dUMP, the immediate precursor of thymidine nucleotides, and decreases the intracellular concentration of dUTP so that uracil cannot be incorporated into DNA.</text>
</comment>
<evidence type="ECO:0000256" key="3">
    <source>
        <dbReference type="ARBA" id="ARBA00022801"/>
    </source>
</evidence>
<keyword evidence="3 5" id="KW-0378">Hydrolase</keyword>
<name>A0A8J5F5T6_ZINOF</name>
<dbReference type="EC" id="3.6.1.23" evidence="5"/>
<dbReference type="InterPro" id="IPR033704">
    <property type="entry name" value="dUTPase_trimeric"/>
</dbReference>
<feature type="domain" description="dUTPase-like" evidence="6">
    <location>
        <begin position="73"/>
        <end position="141"/>
    </location>
</feature>
<evidence type="ECO:0000256" key="1">
    <source>
        <dbReference type="ARBA" id="ARBA00005142"/>
    </source>
</evidence>
<dbReference type="GO" id="GO:0004170">
    <property type="term" value="F:dUTP diphosphatase activity"/>
    <property type="evidence" value="ECO:0007669"/>
    <property type="project" value="UniProtKB-UniRule"/>
</dbReference>
<dbReference type="PANTHER" id="PTHR11241">
    <property type="entry name" value="DEOXYURIDINE 5'-TRIPHOSPHATE NUCLEOTIDOHYDROLASE"/>
    <property type="match status" value="1"/>
</dbReference>
<protein>
    <recommendedName>
        <fullName evidence="5">Deoxyuridine 5'-triphosphate nucleotidohydrolase</fullName>
        <shortName evidence="5">dUTPase</shortName>
        <ecNumber evidence="5">3.6.1.23</ecNumber>
    </recommendedName>
    <alternativeName>
        <fullName evidence="5">dUTP pyrophosphatase</fullName>
    </alternativeName>
</protein>
<dbReference type="PANTHER" id="PTHR11241:SF0">
    <property type="entry name" value="DEOXYURIDINE 5'-TRIPHOSPHATE NUCLEOTIDOHYDROLASE"/>
    <property type="match status" value="1"/>
</dbReference>
<dbReference type="CDD" id="cd07557">
    <property type="entry name" value="trimeric_dUTPase"/>
    <property type="match status" value="1"/>
</dbReference>
<dbReference type="Gene3D" id="2.70.40.10">
    <property type="match status" value="1"/>
</dbReference>
<dbReference type="Pfam" id="PF00692">
    <property type="entry name" value="dUTPase"/>
    <property type="match status" value="1"/>
</dbReference>
<evidence type="ECO:0000256" key="4">
    <source>
        <dbReference type="ARBA" id="ARBA00023080"/>
    </source>
</evidence>
<dbReference type="EMBL" id="JACMSC010000017">
    <property type="protein sequence ID" value="KAG6479626.1"/>
    <property type="molecule type" value="Genomic_DNA"/>
</dbReference>
<evidence type="ECO:0000313" key="8">
    <source>
        <dbReference type="Proteomes" id="UP000734854"/>
    </source>
</evidence>
<dbReference type="AlphaFoldDB" id="A0A8J5F5T6"/>
<dbReference type="InterPro" id="IPR036157">
    <property type="entry name" value="dUTPase-like_sf"/>
</dbReference>
<comment type="catalytic activity">
    <reaction evidence="5">
        <text>dUTP + H2O = dUMP + diphosphate + H(+)</text>
        <dbReference type="Rhea" id="RHEA:10248"/>
        <dbReference type="ChEBI" id="CHEBI:15377"/>
        <dbReference type="ChEBI" id="CHEBI:15378"/>
        <dbReference type="ChEBI" id="CHEBI:33019"/>
        <dbReference type="ChEBI" id="CHEBI:61555"/>
        <dbReference type="ChEBI" id="CHEBI:246422"/>
        <dbReference type="EC" id="3.6.1.23"/>
    </reaction>
</comment>
<dbReference type="GO" id="GO:0046081">
    <property type="term" value="P:dUTP catabolic process"/>
    <property type="evidence" value="ECO:0007669"/>
    <property type="project" value="UniProtKB-UniRule"/>
</dbReference>
<dbReference type="GO" id="GO:0006226">
    <property type="term" value="P:dUMP biosynthetic process"/>
    <property type="evidence" value="ECO:0007669"/>
    <property type="project" value="UniProtKB-UniRule"/>
</dbReference>
<keyword evidence="5" id="KW-0460">Magnesium</keyword>
<comment type="pathway">
    <text evidence="1 5">Pyrimidine metabolism; dUMP biosynthesis; dUMP from dCTP (dUTP route): step 2/2.</text>
</comment>
<dbReference type="SUPFAM" id="SSF51283">
    <property type="entry name" value="dUTPase-like"/>
    <property type="match status" value="1"/>
</dbReference>
<evidence type="ECO:0000313" key="7">
    <source>
        <dbReference type="EMBL" id="KAG6479626.1"/>
    </source>
</evidence>
<comment type="cofactor">
    <cofactor evidence="5">
        <name>Mg(2+)</name>
        <dbReference type="ChEBI" id="CHEBI:18420"/>
    </cofactor>
</comment>
<reference evidence="7 8" key="1">
    <citation type="submission" date="2020-08" db="EMBL/GenBank/DDBJ databases">
        <title>Plant Genome Project.</title>
        <authorList>
            <person name="Zhang R.-G."/>
        </authorList>
    </citation>
    <scope>NUCLEOTIDE SEQUENCE [LARGE SCALE GENOMIC DNA]</scope>
    <source>
        <tissue evidence="7">Rhizome</tissue>
    </source>
</reference>
<dbReference type="GO" id="GO:0000287">
    <property type="term" value="F:magnesium ion binding"/>
    <property type="evidence" value="ECO:0007669"/>
    <property type="project" value="UniProtKB-UniRule"/>
</dbReference>